<evidence type="ECO:0000256" key="7">
    <source>
        <dbReference type="ARBA" id="ARBA00022679"/>
    </source>
</evidence>
<evidence type="ECO:0000256" key="4">
    <source>
        <dbReference type="ARBA" id="ARBA00011967"/>
    </source>
</evidence>
<feature type="transmembrane region" description="Helical" evidence="14">
    <location>
        <begin position="355"/>
        <end position="375"/>
    </location>
</feature>
<dbReference type="PANTHER" id="PTHR12989">
    <property type="entry name" value="ALPHA-1,2-GLUCOSYLTRANSFERASE ALG10"/>
    <property type="match status" value="1"/>
</dbReference>
<dbReference type="EC" id="2.4.1.256" evidence="4 14"/>
<evidence type="ECO:0000256" key="14">
    <source>
        <dbReference type="PIRNR" id="PIRNR028810"/>
    </source>
</evidence>
<evidence type="ECO:0000313" key="16">
    <source>
        <dbReference type="RefSeq" id="XP_022238723.1"/>
    </source>
</evidence>
<keyword evidence="15" id="KW-1185">Reference proteome</keyword>
<comment type="pathway">
    <text evidence="2">Protein modification; protein glycosylation.</text>
</comment>
<evidence type="ECO:0000256" key="3">
    <source>
        <dbReference type="ARBA" id="ARBA00010600"/>
    </source>
</evidence>
<feature type="transmembrane region" description="Helical" evidence="14">
    <location>
        <begin position="274"/>
        <end position="300"/>
    </location>
</feature>
<evidence type="ECO:0000256" key="13">
    <source>
        <dbReference type="ARBA" id="ARBA00048064"/>
    </source>
</evidence>
<dbReference type="PIRSF" id="PIRSF028810">
    <property type="entry name" value="Alpha1_2_glucosyltferase_Alg10"/>
    <property type="match status" value="1"/>
</dbReference>
<dbReference type="RefSeq" id="XP_022238723.1">
    <property type="nucleotide sequence ID" value="XM_022383015.1"/>
</dbReference>
<evidence type="ECO:0000256" key="1">
    <source>
        <dbReference type="ARBA" id="ARBA00004477"/>
    </source>
</evidence>
<feature type="transmembrane region" description="Helical" evidence="14">
    <location>
        <begin position="68"/>
        <end position="86"/>
    </location>
</feature>
<dbReference type="PANTHER" id="PTHR12989:SF10">
    <property type="entry name" value="DOL-P-GLC:GLC(2)MAN(9)GLCNAC(2)-PP-DOL ALPHA-1,2-GLUCOSYLTRANSFERASE-RELATED"/>
    <property type="match status" value="1"/>
</dbReference>
<feature type="transmembrane region" description="Helical" evidence="14">
    <location>
        <begin position="239"/>
        <end position="262"/>
    </location>
</feature>
<name>A0ABM1S518_LIMPO</name>
<comment type="similarity">
    <text evidence="3 14">Belongs to the ALG10 glucosyltransferase family.</text>
</comment>
<evidence type="ECO:0000313" key="15">
    <source>
        <dbReference type="Proteomes" id="UP000694941"/>
    </source>
</evidence>
<evidence type="ECO:0000256" key="9">
    <source>
        <dbReference type="ARBA" id="ARBA00022824"/>
    </source>
</evidence>
<dbReference type="InterPro" id="IPR016900">
    <property type="entry name" value="Alg10"/>
</dbReference>
<dbReference type="Proteomes" id="UP000694941">
    <property type="component" value="Unplaced"/>
</dbReference>
<feature type="transmembrane region" description="Helical" evidence="14">
    <location>
        <begin position="387"/>
        <end position="406"/>
    </location>
</feature>
<evidence type="ECO:0000256" key="5">
    <source>
        <dbReference type="ARBA" id="ARBA00018512"/>
    </source>
</evidence>
<feature type="transmembrane region" description="Helical" evidence="14">
    <location>
        <begin position="125"/>
        <end position="146"/>
    </location>
</feature>
<evidence type="ECO:0000256" key="8">
    <source>
        <dbReference type="ARBA" id="ARBA00022692"/>
    </source>
</evidence>
<comment type="subcellular location">
    <subcellularLocation>
        <location evidence="1">Endoplasmic reticulum membrane</location>
        <topology evidence="1">Multi-pass membrane protein</topology>
    </subcellularLocation>
</comment>
<proteinExistence type="inferred from homology"/>
<comment type="caution">
    <text evidence="14">Lacks conserved residue(s) required for the propagation of feature annotation.</text>
</comment>
<comment type="catalytic activity">
    <reaction evidence="13">
        <text>an alpha-D-Glc-(1-&gt;3)-alpha-D-Glc-(1-&gt;3)-alpha-D-Man-(1-&gt;2)-alpha-D-Man-(1-&gt;2)-alpha-D-Man-(1-&gt;3)-[alpha-D-Man-(1-&gt;2)-alpha-D-Man-(1-&gt;3)-[alpha-D-Man-(1-&gt;2)-alpha-D-Man-(1-&gt;6)]-alpha-D-Man-(1-&gt;6)]-beta-D-Man-(1-&gt;4)-beta-D-GlcNAc-(1-&gt;4)-alpha-D-GlcNAc-diphospho-di-trans,poly-cis-dolichol + a di-trans,poly-cis-dolichyl beta-D-glucosyl phosphate = a alpha-D-Glc-(1-&gt;2)-alpha-D-Glc-(1-&gt;3)-alpha-D-Glc-(1-&gt;3)-alpha-D-Man-(1-&gt;2)-alpha-D-Man-(1-&gt;2)-alpha-D-Man-(1-&gt;3)-[alpha-D-Man-(1-&gt;2)-alpha-D-Man-(1-&gt;3)-[alpha-D-Man-(1-&gt;2)-alpha-D-Man-(1-&gt;6)]-alpha-D-Man-(1-&gt;6)]-beta-D-Man-(1-&gt;4)-beta-D-GlcNAc-(1-&gt;4)-alpha-D-GlcNAc-diphospho-di-trans,poly-cis-dolichol + a di-trans,poly-cis-dolichyl phosphate + H(+)</text>
        <dbReference type="Rhea" id="RHEA:29543"/>
        <dbReference type="Rhea" id="RHEA-COMP:19498"/>
        <dbReference type="Rhea" id="RHEA-COMP:19502"/>
        <dbReference type="Rhea" id="RHEA-COMP:19512"/>
        <dbReference type="Rhea" id="RHEA-COMP:19522"/>
        <dbReference type="ChEBI" id="CHEBI:15378"/>
        <dbReference type="ChEBI" id="CHEBI:57525"/>
        <dbReference type="ChEBI" id="CHEBI:57683"/>
        <dbReference type="ChEBI" id="CHEBI:132522"/>
        <dbReference type="ChEBI" id="CHEBI:132523"/>
        <dbReference type="EC" id="2.4.1.256"/>
    </reaction>
    <physiologicalReaction direction="left-to-right" evidence="13">
        <dbReference type="Rhea" id="RHEA:29544"/>
    </physiologicalReaction>
</comment>
<evidence type="ECO:0000256" key="11">
    <source>
        <dbReference type="ARBA" id="ARBA00023136"/>
    </source>
</evidence>
<feature type="transmembrane region" description="Helical" evidence="14">
    <location>
        <begin position="427"/>
        <end position="449"/>
    </location>
</feature>
<evidence type="ECO:0000256" key="6">
    <source>
        <dbReference type="ARBA" id="ARBA00022676"/>
    </source>
</evidence>
<dbReference type="Pfam" id="PF04922">
    <property type="entry name" value="DIE2_ALG10"/>
    <property type="match status" value="1"/>
</dbReference>
<accession>A0ABM1S518</accession>
<organism evidence="15 16">
    <name type="scientific">Limulus polyphemus</name>
    <name type="common">Atlantic horseshoe crab</name>
    <dbReference type="NCBI Taxonomy" id="6850"/>
    <lineage>
        <taxon>Eukaryota</taxon>
        <taxon>Metazoa</taxon>
        <taxon>Ecdysozoa</taxon>
        <taxon>Arthropoda</taxon>
        <taxon>Chelicerata</taxon>
        <taxon>Merostomata</taxon>
        <taxon>Xiphosura</taxon>
        <taxon>Limulidae</taxon>
        <taxon>Limulus</taxon>
    </lineage>
</organism>
<feature type="transmembrane region" description="Helical" evidence="14">
    <location>
        <begin position="92"/>
        <end position="113"/>
    </location>
</feature>
<gene>
    <name evidence="16" type="primary">LOC106457175</name>
</gene>
<sequence>MMWREKEQVLMFTFTFVIYAVCTIILFNIMYRTQPTPYMDEIFHIPQTQSYCKGNFTKWDPKITTPPGLYLSTVGVLVPLAQWLGWEVCEVYFLRLTNVFFVFGNFYLLYCLLLNLHPQISESKLLLSCLNLSIFPLTYFFVFLYYTDVGNLFFFLLMYTFHLQGQDLVAALFGVMAVFFRQTSIIWVFFVSMAAESSVYITMKRTKLEKKSSSLQFLKKFISTTAALPVHHKKQFVNVLIDILDTCGGYLLTAVGFIVFLYRNKGFALGDKDAHVLCFNVSQVCYFLGFVLVFCSPFLLSPGKVKKFISFCIKEWVLTAAVTAVMILVLEYLVQIHPYLLADNRHLTFYVWQRFLGRNSLLSCAFIPVYIFSGWTVLQTLQHKDSVWQLLYILCLVLSVVPQKLLEFRYFIIPYVLFRLNIQVNSYIQLFLEFSIYVFVNAFTLVLFLNKPFYWEGQSEIQRIMW</sequence>
<keyword evidence="7" id="KW-0808">Transferase</keyword>
<evidence type="ECO:0000256" key="12">
    <source>
        <dbReference type="ARBA" id="ARBA00044727"/>
    </source>
</evidence>
<evidence type="ECO:0000256" key="2">
    <source>
        <dbReference type="ARBA" id="ARBA00004922"/>
    </source>
</evidence>
<keyword evidence="10 14" id="KW-1133">Transmembrane helix</keyword>
<comment type="function">
    <text evidence="12">Dol-P-Glc:Glc(2)Man(9)GlcNAc(2)-PP-Dol alpha-1,2-glucosyltransferase that operates in the biosynthetic pathway of dolichol-linked oligosaccharides, the glycan precursors employed in protein asparagine (N)-glycosylation. The assembly of dolichol-linked oligosaccharides begins on the cytosolic side of the endoplasmic reticulum membrane and finishes in its lumen. The sequential addition of sugars to dolichol pyrophosphate produces dolichol-linked oligosaccharides containing fourteen sugars, including two GlcNAcs, nine mannoses and three glucoses. Once assembled, the oligosaccharide is transferred from the lipid to nascent proteins by oligosaccharyltransferases. In the lumen of the endoplasmic reticulum, adds the third and last glucose residue from dolichyl phosphate glucose (Dol-P-Glc) onto the lipid-linked oligosaccharide intermediate Glc(2)Man(9)GlcNAc(2)-PP-Dol to produce Glc(3)Man(9)GlcNAc(2)-PP-Dol.</text>
</comment>
<protein>
    <recommendedName>
        <fullName evidence="5 14">Dol-P-Glc:Glc(2)Man(9)GlcNAc(2)-PP-Dol alpha-1,2-glucosyltransferase</fullName>
        <ecNumber evidence="4 14">2.4.1.256</ecNumber>
    </recommendedName>
</protein>
<keyword evidence="6 14" id="KW-0328">Glycosyltransferase</keyword>
<keyword evidence="11 14" id="KW-0472">Membrane</keyword>
<keyword evidence="9" id="KW-0256">Endoplasmic reticulum</keyword>
<dbReference type="GeneID" id="106457175"/>
<keyword evidence="8 14" id="KW-0812">Transmembrane</keyword>
<feature type="transmembrane region" description="Helical" evidence="14">
    <location>
        <begin position="12"/>
        <end position="31"/>
    </location>
</feature>
<reference evidence="16" key="1">
    <citation type="submission" date="2025-08" db="UniProtKB">
        <authorList>
            <consortium name="RefSeq"/>
        </authorList>
    </citation>
    <scope>IDENTIFICATION</scope>
    <source>
        <tissue evidence="16">Muscle</tissue>
    </source>
</reference>
<feature type="transmembrane region" description="Helical" evidence="14">
    <location>
        <begin position="316"/>
        <end position="334"/>
    </location>
</feature>
<evidence type="ECO:0000256" key="10">
    <source>
        <dbReference type="ARBA" id="ARBA00022989"/>
    </source>
</evidence>